<dbReference type="EMBL" id="FLQU01000639">
    <property type="protein sequence ID" value="SBS88566.1"/>
    <property type="molecule type" value="Genomic_DNA"/>
</dbReference>
<proteinExistence type="predicted"/>
<evidence type="ECO:0000313" key="4">
    <source>
        <dbReference type="Proteomes" id="UP000078546"/>
    </source>
</evidence>
<protein>
    <submittedName>
        <fullName evidence="2">Uncharacterized protein</fullName>
    </submittedName>
</protein>
<sequence>MKENSYSEIEGDKRRAKTGDKKQINWIEVQSRVYIGASFKGENVTEEIRGRLGGSTSTKQNMRSRGCYL</sequence>
<dbReference type="Proteomes" id="UP000078560">
    <property type="component" value="Unassembled WGS sequence"/>
</dbReference>
<dbReference type="AlphaFoldDB" id="A0A1A8WBI6"/>
<dbReference type="Proteomes" id="UP000078546">
    <property type="component" value="Unassembled WGS sequence"/>
</dbReference>
<reference evidence="2" key="1">
    <citation type="submission" date="2016-05" db="EMBL/GenBank/DDBJ databases">
        <authorList>
            <person name="Lavstsen T."/>
            <person name="Jespersen J.S."/>
        </authorList>
    </citation>
    <scope>NUCLEOTIDE SEQUENCE [LARGE SCALE GENOMIC DNA]</scope>
</reference>
<accession>A0A1A8WBI6</accession>
<evidence type="ECO:0000313" key="5">
    <source>
        <dbReference type="Proteomes" id="UP000078560"/>
    </source>
</evidence>
<evidence type="ECO:0000313" key="2">
    <source>
        <dbReference type="EMBL" id="SBS88566.1"/>
    </source>
</evidence>
<dbReference type="EMBL" id="FLQV01000830">
    <property type="protein sequence ID" value="SBS98364.1"/>
    <property type="molecule type" value="Genomic_DNA"/>
</dbReference>
<name>A0A1A8WBI6_PLAOA</name>
<evidence type="ECO:0000256" key="1">
    <source>
        <dbReference type="SAM" id="MobiDB-lite"/>
    </source>
</evidence>
<organism evidence="2 5">
    <name type="scientific">Plasmodium ovale curtisi</name>
    <dbReference type="NCBI Taxonomy" id="864141"/>
    <lineage>
        <taxon>Eukaryota</taxon>
        <taxon>Sar</taxon>
        <taxon>Alveolata</taxon>
        <taxon>Apicomplexa</taxon>
        <taxon>Aconoidasida</taxon>
        <taxon>Haemosporida</taxon>
        <taxon>Plasmodiidae</taxon>
        <taxon>Plasmodium</taxon>
        <taxon>Plasmodium (Plasmodium)</taxon>
    </lineage>
</organism>
<reference evidence="4 5" key="2">
    <citation type="submission" date="2016-05" db="EMBL/GenBank/DDBJ databases">
        <authorList>
            <person name="Naeem Raeece"/>
        </authorList>
    </citation>
    <scope>NUCLEOTIDE SEQUENCE [LARGE SCALE GENOMIC DNA]</scope>
</reference>
<feature type="region of interest" description="Disordered" evidence="1">
    <location>
        <begin position="1"/>
        <end position="21"/>
    </location>
</feature>
<evidence type="ECO:0000313" key="3">
    <source>
        <dbReference type="EMBL" id="SBS98364.1"/>
    </source>
</evidence>
<gene>
    <name evidence="3" type="ORF">POVCU1_045570</name>
    <name evidence="2" type="ORF">POVCU2_0049210</name>
</gene>